<dbReference type="Proteomes" id="UP001218218">
    <property type="component" value="Unassembled WGS sequence"/>
</dbReference>
<dbReference type="GO" id="GO:0005524">
    <property type="term" value="F:ATP binding"/>
    <property type="evidence" value="ECO:0007669"/>
    <property type="project" value="UniProtKB-KW"/>
</dbReference>
<dbReference type="PANTHER" id="PTHR43394:SF1">
    <property type="entry name" value="ATP-BINDING CASSETTE SUB-FAMILY B MEMBER 10, MITOCHONDRIAL"/>
    <property type="match status" value="1"/>
</dbReference>
<proteinExistence type="predicted"/>
<accession>A0AAD7EVB5</accession>
<dbReference type="InterPro" id="IPR003439">
    <property type="entry name" value="ABC_transporter-like_ATP-bd"/>
</dbReference>
<feature type="domain" description="ABC transporter" evidence="3">
    <location>
        <begin position="395"/>
        <end position="662"/>
    </location>
</feature>
<dbReference type="GO" id="GO:0016887">
    <property type="term" value="F:ATP hydrolysis activity"/>
    <property type="evidence" value="ECO:0007669"/>
    <property type="project" value="InterPro"/>
</dbReference>
<protein>
    <submittedName>
        <fullName evidence="4">P-loop containing nucleoside triphosphate hydrolase protein</fullName>
    </submittedName>
</protein>
<dbReference type="EMBL" id="JARIHO010000012">
    <property type="protein sequence ID" value="KAJ7352198.1"/>
    <property type="molecule type" value="Genomic_DNA"/>
</dbReference>
<sequence>MKEKTDKLDDYSVTALQLGIWRVLLPIQAATNKLSYLHSWLRKWNGFKSSLPVVIRFLREIYSLDPGLNMLYFLVRLGTSVEGTLLLYASSRLLQTVEIGLTSGRPDVNAILQAVVLRIMCTVLTSVIRWASMRITPEFQSRMTSHFEEHVLRARLRLDLPTSTDKNNELGVSSSMMWYHFQNLTGLFERVFNLTSQLIFTAQQPKGGITLTVIALVGPFLSTHITTLPWKHGYVVYASNRDYLRARALRYFSSEKYREDIISGDIVDWILAEYKKARDALGKTSESHPETQFLAQNTPATDIAMQLSNDLPTFYWAASVILNPRSFSIASFAILQQHANALRGSVFGLYQEFSAISDVVLAIRDLYKMADLRNKIVDGDEAYPNSTSTDKGMTFELKNVSFAYPGGKSKENAIRNVSLKIPAGHMVVIVGQNGSGKSTIIKLLNRLYDVDSGEILVDGIPIKNYRLPDLRKVQAMLSQDHMLYPLSLAENIGLGNPDCVNDMKMILEAATAGGASEVIKKLNDGVETVLYPITTAYGDQVDQHENLQKILANLEQRAEVSGGEKQRLVAARTFMRFLSGNIRFAVADEPSSALDPKAEHQLFQRLRESGDGKTLIFVTHRFGHLTKHADLIICMKDGQAVETGTHKELMALKGEYSELYNVQAQAFSEDSL</sequence>
<dbReference type="SUPFAM" id="SSF52540">
    <property type="entry name" value="P-loop containing nucleoside triphosphate hydrolases"/>
    <property type="match status" value="1"/>
</dbReference>
<gene>
    <name evidence="4" type="ORF">DFH08DRAFT_858203</name>
</gene>
<keyword evidence="1" id="KW-0547">Nucleotide-binding</keyword>
<keyword evidence="5" id="KW-1185">Reference proteome</keyword>
<evidence type="ECO:0000259" key="3">
    <source>
        <dbReference type="PROSITE" id="PS50893"/>
    </source>
</evidence>
<dbReference type="InterPro" id="IPR003593">
    <property type="entry name" value="AAA+_ATPase"/>
</dbReference>
<evidence type="ECO:0000256" key="1">
    <source>
        <dbReference type="ARBA" id="ARBA00022741"/>
    </source>
</evidence>
<evidence type="ECO:0000313" key="5">
    <source>
        <dbReference type="Proteomes" id="UP001218218"/>
    </source>
</evidence>
<keyword evidence="2" id="KW-0067">ATP-binding</keyword>
<dbReference type="PANTHER" id="PTHR43394">
    <property type="entry name" value="ATP-DEPENDENT PERMEASE MDL1, MITOCHONDRIAL"/>
    <property type="match status" value="1"/>
</dbReference>
<dbReference type="GO" id="GO:0015421">
    <property type="term" value="F:ABC-type oligopeptide transporter activity"/>
    <property type="evidence" value="ECO:0007669"/>
    <property type="project" value="TreeGrafter"/>
</dbReference>
<name>A0AAD7EVB5_9AGAR</name>
<dbReference type="Pfam" id="PF00005">
    <property type="entry name" value="ABC_tran"/>
    <property type="match status" value="1"/>
</dbReference>
<evidence type="ECO:0000256" key="2">
    <source>
        <dbReference type="ARBA" id="ARBA00022840"/>
    </source>
</evidence>
<dbReference type="AlphaFoldDB" id="A0AAD7EVB5"/>
<dbReference type="PROSITE" id="PS50893">
    <property type="entry name" value="ABC_TRANSPORTER_2"/>
    <property type="match status" value="1"/>
</dbReference>
<dbReference type="SMART" id="SM00382">
    <property type="entry name" value="AAA"/>
    <property type="match status" value="1"/>
</dbReference>
<reference evidence="4" key="1">
    <citation type="submission" date="2023-03" db="EMBL/GenBank/DDBJ databases">
        <title>Massive genome expansion in bonnet fungi (Mycena s.s.) driven by repeated elements and novel gene families across ecological guilds.</title>
        <authorList>
            <consortium name="Lawrence Berkeley National Laboratory"/>
            <person name="Harder C.B."/>
            <person name="Miyauchi S."/>
            <person name="Viragh M."/>
            <person name="Kuo A."/>
            <person name="Thoen E."/>
            <person name="Andreopoulos B."/>
            <person name="Lu D."/>
            <person name="Skrede I."/>
            <person name="Drula E."/>
            <person name="Henrissat B."/>
            <person name="Morin E."/>
            <person name="Kohler A."/>
            <person name="Barry K."/>
            <person name="LaButti K."/>
            <person name="Morin E."/>
            <person name="Salamov A."/>
            <person name="Lipzen A."/>
            <person name="Mereny Z."/>
            <person name="Hegedus B."/>
            <person name="Baldrian P."/>
            <person name="Stursova M."/>
            <person name="Weitz H."/>
            <person name="Taylor A."/>
            <person name="Grigoriev I.V."/>
            <person name="Nagy L.G."/>
            <person name="Martin F."/>
            <person name="Kauserud H."/>
        </authorList>
    </citation>
    <scope>NUCLEOTIDE SEQUENCE</scope>
    <source>
        <strain evidence="4">CBHHK002</strain>
    </source>
</reference>
<dbReference type="InterPro" id="IPR027417">
    <property type="entry name" value="P-loop_NTPase"/>
</dbReference>
<organism evidence="4 5">
    <name type="scientific">Mycena albidolilacea</name>
    <dbReference type="NCBI Taxonomy" id="1033008"/>
    <lineage>
        <taxon>Eukaryota</taxon>
        <taxon>Fungi</taxon>
        <taxon>Dikarya</taxon>
        <taxon>Basidiomycota</taxon>
        <taxon>Agaricomycotina</taxon>
        <taxon>Agaricomycetes</taxon>
        <taxon>Agaricomycetidae</taxon>
        <taxon>Agaricales</taxon>
        <taxon>Marasmiineae</taxon>
        <taxon>Mycenaceae</taxon>
        <taxon>Mycena</taxon>
    </lineage>
</organism>
<comment type="caution">
    <text evidence="4">The sequence shown here is derived from an EMBL/GenBank/DDBJ whole genome shotgun (WGS) entry which is preliminary data.</text>
</comment>
<dbReference type="Gene3D" id="3.40.50.300">
    <property type="entry name" value="P-loop containing nucleotide triphosphate hydrolases"/>
    <property type="match status" value="1"/>
</dbReference>
<dbReference type="InterPro" id="IPR039421">
    <property type="entry name" value="Type_1_exporter"/>
</dbReference>
<evidence type="ECO:0000313" key="4">
    <source>
        <dbReference type="EMBL" id="KAJ7352198.1"/>
    </source>
</evidence>
<keyword evidence="4" id="KW-0378">Hydrolase</keyword>